<feature type="region of interest" description="Disordered" evidence="1">
    <location>
        <begin position="1"/>
        <end position="37"/>
    </location>
</feature>
<evidence type="ECO:0000313" key="3">
    <source>
        <dbReference type="WBParaSite" id="Hba_05066"/>
    </source>
</evidence>
<dbReference type="AlphaFoldDB" id="A0A1I7WJ72"/>
<keyword evidence="2" id="KW-1185">Reference proteome</keyword>
<feature type="compositionally biased region" description="Polar residues" evidence="1">
    <location>
        <begin position="24"/>
        <end position="37"/>
    </location>
</feature>
<evidence type="ECO:0000313" key="2">
    <source>
        <dbReference type="Proteomes" id="UP000095283"/>
    </source>
</evidence>
<feature type="compositionally biased region" description="Basic and acidic residues" evidence="1">
    <location>
        <begin position="1"/>
        <end position="11"/>
    </location>
</feature>
<name>A0A1I7WJ72_HETBA</name>
<evidence type="ECO:0000256" key="1">
    <source>
        <dbReference type="SAM" id="MobiDB-lite"/>
    </source>
</evidence>
<dbReference type="WBParaSite" id="Hba_05066">
    <property type="protein sequence ID" value="Hba_05066"/>
    <property type="gene ID" value="Hba_05066"/>
</dbReference>
<proteinExistence type="predicted"/>
<accession>A0A1I7WJ72</accession>
<protein>
    <submittedName>
        <fullName evidence="3">Uncharacterized protein</fullName>
    </submittedName>
</protein>
<sequence>MRVHDGLDLTERYSAPLLTPPYEDTSQSVNAETVSSS</sequence>
<dbReference type="Proteomes" id="UP000095283">
    <property type="component" value="Unplaced"/>
</dbReference>
<organism evidence="2 3">
    <name type="scientific">Heterorhabditis bacteriophora</name>
    <name type="common">Entomopathogenic nematode worm</name>
    <dbReference type="NCBI Taxonomy" id="37862"/>
    <lineage>
        <taxon>Eukaryota</taxon>
        <taxon>Metazoa</taxon>
        <taxon>Ecdysozoa</taxon>
        <taxon>Nematoda</taxon>
        <taxon>Chromadorea</taxon>
        <taxon>Rhabditida</taxon>
        <taxon>Rhabditina</taxon>
        <taxon>Rhabditomorpha</taxon>
        <taxon>Strongyloidea</taxon>
        <taxon>Heterorhabditidae</taxon>
        <taxon>Heterorhabditis</taxon>
    </lineage>
</organism>
<reference evidence="3" key="1">
    <citation type="submission" date="2016-11" db="UniProtKB">
        <authorList>
            <consortium name="WormBaseParasite"/>
        </authorList>
    </citation>
    <scope>IDENTIFICATION</scope>
</reference>